<protein>
    <recommendedName>
        <fullName evidence="2">PCNA-associated factor histone-like domain-containing protein</fullName>
    </recommendedName>
</protein>
<dbReference type="Ensembl" id="ENSMGAT00000028069.1">
    <property type="protein sequence ID" value="ENSMGAP00000023377.1"/>
    <property type="gene ID" value="ENSMGAG00000019984.1"/>
</dbReference>
<feature type="domain" description="PCNA-associated factor histone-like" evidence="2">
    <location>
        <begin position="7"/>
        <end position="44"/>
    </location>
</feature>
<dbReference type="InParanoid" id="A0A803XV31"/>
<evidence type="ECO:0000313" key="3">
    <source>
        <dbReference type="Ensembl" id="ENSMGAP00000023377.1"/>
    </source>
</evidence>
<dbReference type="Pfam" id="PF15715">
    <property type="entry name" value="PAF"/>
    <property type="match status" value="1"/>
</dbReference>
<organism evidence="3 4">
    <name type="scientific">Meleagris gallopavo</name>
    <name type="common">Wild turkey</name>
    <dbReference type="NCBI Taxonomy" id="9103"/>
    <lineage>
        <taxon>Eukaryota</taxon>
        <taxon>Metazoa</taxon>
        <taxon>Chordata</taxon>
        <taxon>Craniata</taxon>
        <taxon>Vertebrata</taxon>
        <taxon>Euteleostomi</taxon>
        <taxon>Archelosauria</taxon>
        <taxon>Archosauria</taxon>
        <taxon>Dinosauria</taxon>
        <taxon>Saurischia</taxon>
        <taxon>Theropoda</taxon>
        <taxon>Coelurosauria</taxon>
        <taxon>Aves</taxon>
        <taxon>Neognathae</taxon>
        <taxon>Galloanserae</taxon>
        <taxon>Galliformes</taxon>
        <taxon>Phasianidae</taxon>
        <taxon>Meleagridinae</taxon>
        <taxon>Meleagris</taxon>
    </lineage>
</organism>
<evidence type="ECO:0000256" key="1">
    <source>
        <dbReference type="SAM" id="MobiDB-lite"/>
    </source>
</evidence>
<keyword evidence="4" id="KW-1185">Reference proteome</keyword>
<dbReference type="Proteomes" id="UP000001645">
    <property type="component" value="Chromosome 12"/>
</dbReference>
<dbReference type="AlphaFoldDB" id="A0A803XV31"/>
<evidence type="ECO:0000259" key="2">
    <source>
        <dbReference type="Pfam" id="PF15715"/>
    </source>
</evidence>
<evidence type="ECO:0000313" key="4">
    <source>
        <dbReference type="Proteomes" id="UP000001645"/>
    </source>
</evidence>
<feature type="compositionally biased region" description="Basic residues" evidence="1">
    <location>
        <begin position="9"/>
        <end position="18"/>
    </location>
</feature>
<feature type="region of interest" description="Disordered" evidence="1">
    <location>
        <begin position="1"/>
        <end position="28"/>
    </location>
</feature>
<accession>A0A803XV31</accession>
<proteinExistence type="predicted"/>
<dbReference type="InterPro" id="IPR031444">
    <property type="entry name" value="PCNA-AF_dom"/>
</dbReference>
<reference evidence="3 4" key="1">
    <citation type="journal article" date="2010" name="PLoS Biol.">
        <title>Multi-platform next-generation sequencing of the domestic turkey (Meleagris gallopavo): genome assembly and analysis.</title>
        <authorList>
            <person name="Dalloul R.A."/>
            <person name="Long J.A."/>
            <person name="Zimin A.V."/>
            <person name="Aslam L."/>
            <person name="Beal K."/>
            <person name="Blomberg L.A."/>
            <person name="Bouffard P."/>
            <person name="Burt D.W."/>
            <person name="Crasta O."/>
            <person name="Crooijmans R.P."/>
            <person name="Cooper K."/>
            <person name="Coulombe R.A."/>
            <person name="De S."/>
            <person name="Delany M.E."/>
            <person name="Dodgson J.B."/>
            <person name="Dong J.J."/>
            <person name="Evans C."/>
            <person name="Frederickson K.M."/>
            <person name="Flicek P."/>
            <person name="Florea L."/>
            <person name="Folkerts O."/>
            <person name="Groenen M.A."/>
            <person name="Harkins T.T."/>
            <person name="Herrero J."/>
            <person name="Hoffmann S."/>
            <person name="Megens H.J."/>
            <person name="Jiang A."/>
            <person name="de Jong P."/>
            <person name="Kaiser P."/>
            <person name="Kim H."/>
            <person name="Kim K.W."/>
            <person name="Kim S."/>
            <person name="Langenberger D."/>
            <person name="Lee M.K."/>
            <person name="Lee T."/>
            <person name="Mane S."/>
            <person name="Marcais G."/>
            <person name="Marz M."/>
            <person name="McElroy A.P."/>
            <person name="Modise T."/>
            <person name="Nefedov M."/>
            <person name="Notredame C."/>
            <person name="Paton I.R."/>
            <person name="Payne W.S."/>
            <person name="Pertea G."/>
            <person name="Prickett D."/>
            <person name="Puiu D."/>
            <person name="Qioa D."/>
            <person name="Raineri E."/>
            <person name="Ruffier M."/>
            <person name="Salzberg S.L."/>
            <person name="Schatz M.C."/>
            <person name="Scheuring C."/>
            <person name="Schmidt C.J."/>
            <person name="Schroeder S."/>
            <person name="Searle S.M."/>
            <person name="Smith E.J."/>
            <person name="Smith J."/>
            <person name="Sonstegard T.S."/>
            <person name="Stadler P.F."/>
            <person name="Tafer H."/>
            <person name="Tu Z.J."/>
            <person name="Van Tassell C.P."/>
            <person name="Vilella A.J."/>
            <person name="Williams K.P."/>
            <person name="Yorke J.A."/>
            <person name="Zhang L."/>
            <person name="Zhang H.B."/>
            <person name="Zhang X."/>
            <person name="Zhang Y."/>
            <person name="Reed K.M."/>
        </authorList>
    </citation>
    <scope>NUCLEOTIDE SEQUENCE [LARGE SCALE GENOMIC DNA]</scope>
</reference>
<sequence>LVTGPAAHRSTRPARRRGPSGASGGDPVCVRPVPAWQEGETKTFLKHSDCTLCHGVPRALGLVSTESKRCVLQNFTSVIIATVTIT</sequence>
<reference evidence="3" key="3">
    <citation type="submission" date="2025-09" db="UniProtKB">
        <authorList>
            <consortium name="Ensembl"/>
        </authorList>
    </citation>
    <scope>IDENTIFICATION</scope>
</reference>
<reference evidence="3" key="2">
    <citation type="submission" date="2025-08" db="UniProtKB">
        <authorList>
            <consortium name="Ensembl"/>
        </authorList>
    </citation>
    <scope>IDENTIFICATION</scope>
</reference>
<name>A0A803XV31_MELGA</name>